<dbReference type="Proteomes" id="UP000278807">
    <property type="component" value="Unassembled WGS sequence"/>
</dbReference>
<evidence type="ECO:0000313" key="10">
    <source>
        <dbReference type="Proteomes" id="UP000278807"/>
    </source>
</evidence>
<dbReference type="InterPro" id="IPR036249">
    <property type="entry name" value="Thioredoxin-like_sf"/>
</dbReference>
<keyword evidence="6" id="KW-0676">Redox-active center</keyword>
<keyword evidence="3" id="KW-0575">Peroxidase</keyword>
<name>A0A0R3TZX9_RODNA</name>
<dbReference type="WBParaSite" id="HNAJ_0001342801-mRNA-1">
    <property type="protein sequence ID" value="HNAJ_0001342801-mRNA-1"/>
    <property type="gene ID" value="HNAJ_0001342801"/>
</dbReference>
<keyword evidence="5" id="KW-0560">Oxidoreductase</keyword>
<dbReference type="InterPro" id="IPR050217">
    <property type="entry name" value="Peroxiredoxin"/>
</dbReference>
<evidence type="ECO:0000256" key="6">
    <source>
        <dbReference type="ARBA" id="ARBA00023284"/>
    </source>
</evidence>
<dbReference type="EMBL" id="UZAE01015378">
    <property type="protein sequence ID" value="VDO15820.1"/>
    <property type="molecule type" value="Genomic_DNA"/>
</dbReference>
<gene>
    <name evidence="9" type="ORF">HNAJ_LOCUS13402</name>
</gene>
<feature type="domain" description="Alkyl hydroperoxide reductase subunit C/ Thiol specific antioxidant" evidence="8">
    <location>
        <begin position="4"/>
        <end position="41"/>
    </location>
</feature>
<dbReference type="GO" id="GO:0005829">
    <property type="term" value="C:cytosol"/>
    <property type="evidence" value="ECO:0007669"/>
    <property type="project" value="TreeGrafter"/>
</dbReference>
<dbReference type="EC" id="1.11.1.24" evidence="2"/>
<dbReference type="AlphaFoldDB" id="A0A0R3TZX9"/>
<dbReference type="OrthoDB" id="185659at2759"/>
<evidence type="ECO:0000313" key="11">
    <source>
        <dbReference type="WBParaSite" id="HNAJ_0001342801-mRNA-1"/>
    </source>
</evidence>
<evidence type="ECO:0000256" key="3">
    <source>
        <dbReference type="ARBA" id="ARBA00022559"/>
    </source>
</evidence>
<evidence type="ECO:0000256" key="7">
    <source>
        <dbReference type="ARBA" id="ARBA00049091"/>
    </source>
</evidence>
<keyword evidence="10" id="KW-1185">Reference proteome</keyword>
<protein>
    <recommendedName>
        <fullName evidence="2">thioredoxin-dependent peroxiredoxin</fullName>
        <ecNumber evidence="2">1.11.1.24</ecNumber>
    </recommendedName>
</protein>
<comment type="similarity">
    <text evidence="1">Belongs to the peroxiredoxin family. AhpC/Prx1 subfamily.</text>
</comment>
<dbReference type="SUPFAM" id="SSF52833">
    <property type="entry name" value="Thioredoxin-like"/>
    <property type="match status" value="1"/>
</dbReference>
<evidence type="ECO:0000259" key="8">
    <source>
        <dbReference type="Pfam" id="PF00578"/>
    </source>
</evidence>
<dbReference type="Gene3D" id="3.40.30.10">
    <property type="entry name" value="Glutaredoxin"/>
    <property type="match status" value="2"/>
</dbReference>
<proteinExistence type="inferred from homology"/>
<evidence type="ECO:0000313" key="9">
    <source>
        <dbReference type="EMBL" id="VDO15820.1"/>
    </source>
</evidence>
<keyword evidence="4" id="KW-0049">Antioxidant</keyword>
<evidence type="ECO:0000256" key="5">
    <source>
        <dbReference type="ARBA" id="ARBA00023002"/>
    </source>
</evidence>
<reference evidence="9 10" key="2">
    <citation type="submission" date="2018-11" db="EMBL/GenBank/DDBJ databases">
        <authorList>
            <consortium name="Pathogen Informatics"/>
        </authorList>
    </citation>
    <scope>NUCLEOTIDE SEQUENCE [LARGE SCALE GENOMIC DNA]</scope>
</reference>
<dbReference type="GO" id="GO:0033554">
    <property type="term" value="P:cellular response to stress"/>
    <property type="evidence" value="ECO:0007669"/>
    <property type="project" value="TreeGrafter"/>
</dbReference>
<dbReference type="GO" id="GO:0042744">
    <property type="term" value="P:hydrogen peroxide catabolic process"/>
    <property type="evidence" value="ECO:0007669"/>
    <property type="project" value="TreeGrafter"/>
</dbReference>
<dbReference type="Pfam" id="PF00578">
    <property type="entry name" value="AhpC-TSA"/>
    <property type="match status" value="1"/>
</dbReference>
<evidence type="ECO:0000256" key="2">
    <source>
        <dbReference type="ARBA" id="ARBA00013017"/>
    </source>
</evidence>
<dbReference type="PANTHER" id="PTHR10681:SF171">
    <property type="entry name" value="PEROXIREDOXIN 4"/>
    <property type="match status" value="1"/>
</dbReference>
<accession>A0A0R3TZX9</accession>
<dbReference type="InterPro" id="IPR000866">
    <property type="entry name" value="AhpC/TSA"/>
</dbReference>
<evidence type="ECO:0000256" key="4">
    <source>
        <dbReference type="ARBA" id="ARBA00022862"/>
    </source>
</evidence>
<reference evidence="11" key="1">
    <citation type="submission" date="2017-02" db="UniProtKB">
        <authorList>
            <consortium name="WormBaseParasite"/>
        </authorList>
    </citation>
    <scope>IDENTIFICATION</scope>
</reference>
<dbReference type="PANTHER" id="PTHR10681">
    <property type="entry name" value="THIOREDOXIN PEROXIDASE"/>
    <property type="match status" value="1"/>
</dbReference>
<evidence type="ECO:0000256" key="1">
    <source>
        <dbReference type="ARBA" id="ARBA00009796"/>
    </source>
</evidence>
<organism evidence="11">
    <name type="scientific">Rodentolepis nana</name>
    <name type="common">Dwarf tapeworm</name>
    <name type="synonym">Hymenolepis nana</name>
    <dbReference type="NCBI Taxonomy" id="102285"/>
    <lineage>
        <taxon>Eukaryota</taxon>
        <taxon>Metazoa</taxon>
        <taxon>Spiralia</taxon>
        <taxon>Lophotrochozoa</taxon>
        <taxon>Platyhelminthes</taxon>
        <taxon>Cestoda</taxon>
        <taxon>Eucestoda</taxon>
        <taxon>Cyclophyllidea</taxon>
        <taxon>Hymenolepididae</taxon>
        <taxon>Rodentolepis</taxon>
    </lineage>
</organism>
<comment type="catalytic activity">
    <reaction evidence="7">
        <text>a hydroperoxide + [thioredoxin]-dithiol = an alcohol + [thioredoxin]-disulfide + H2O</text>
        <dbReference type="Rhea" id="RHEA:62620"/>
        <dbReference type="Rhea" id="RHEA-COMP:10698"/>
        <dbReference type="Rhea" id="RHEA-COMP:10700"/>
        <dbReference type="ChEBI" id="CHEBI:15377"/>
        <dbReference type="ChEBI" id="CHEBI:29950"/>
        <dbReference type="ChEBI" id="CHEBI:30879"/>
        <dbReference type="ChEBI" id="CHEBI:35924"/>
        <dbReference type="ChEBI" id="CHEBI:50058"/>
        <dbReference type="EC" id="1.11.1.24"/>
    </reaction>
</comment>
<dbReference type="GO" id="GO:0008379">
    <property type="term" value="F:thioredoxin peroxidase activity"/>
    <property type="evidence" value="ECO:0007669"/>
    <property type="project" value="TreeGrafter"/>
</dbReference>
<dbReference type="GO" id="GO:0045454">
    <property type="term" value="P:cell redox homeostasis"/>
    <property type="evidence" value="ECO:0007669"/>
    <property type="project" value="TreeGrafter"/>
</dbReference>
<dbReference type="GO" id="GO:0006979">
    <property type="term" value="P:response to oxidative stress"/>
    <property type="evidence" value="ECO:0007669"/>
    <property type="project" value="TreeGrafter"/>
</dbReference>
<sequence>MKPSDSAPDFSGLAVVNMDFKKISLSDYKGKYCILFFYPLDLGLFIISPEGKIRSFTVNDYPVGRSVDEALRLVEAFQFTDKGDKGIKVNK</sequence>
<dbReference type="STRING" id="102285.A0A0R3TZX9"/>